<keyword evidence="4" id="KW-0274">FAD</keyword>
<dbReference type="PANTHER" id="PTHR22912">
    <property type="entry name" value="DISULFIDE OXIDOREDUCTASE"/>
    <property type="match status" value="1"/>
</dbReference>
<reference evidence="11" key="1">
    <citation type="submission" date="2018-06" db="EMBL/GenBank/DDBJ databases">
        <authorList>
            <person name="Zhirakovskaya E."/>
        </authorList>
    </citation>
    <scope>NUCLEOTIDE SEQUENCE</scope>
</reference>
<evidence type="ECO:0000259" key="9">
    <source>
        <dbReference type="Pfam" id="PF02852"/>
    </source>
</evidence>
<sequence>MKTDCDILVIGGGPGGTPAAMALAQARKQVLLVESGAGLGGTCLFEGCIPSKIFRESAHRLRELREAADFGLCLPTLDTRINWSAIQERKRKILQRRSQAAMAQAKNLPSLSFAQGHATFINSQEVEINLTEGGIQHVYFKQAIIATGSIPSLPPIRGIDHPRVLDSEAILNIDHIPDRLVIIGAGPIGIELGQIFNTFGSQVSILDAAPDILGSIDQELATQLRQHMQADGIEIHTGCKINSIIHSGQSVYVEYQPPEQEKQHIFSDSVLVATGRRPNIQGLGLENTAIKHNTHGIEVNETLQTGEAGIYALGDVIGQPMFAHWATAEGLALARHLLGQPVPFPDPATNSAVIFSEPELAIAGLTEVAARKAGMEVDIARYDFQRDARSQIAGRDAGMLKIVFEKTSHKILGIHALVEGAGDLMGEAALLVKTGLPLELVATAIHPHPTRTESFAQAARSALATLAMAQAKA</sequence>
<name>A0A3B1B2K5_9ZZZZ</name>
<dbReference type="FunFam" id="3.30.390.30:FF:000001">
    <property type="entry name" value="Dihydrolipoyl dehydrogenase"/>
    <property type="match status" value="1"/>
</dbReference>
<dbReference type="Pfam" id="PF02852">
    <property type="entry name" value="Pyr_redox_dim"/>
    <property type="match status" value="1"/>
</dbReference>
<accession>A0A3B1B2K5</accession>
<dbReference type="EMBL" id="UOFZ01000052">
    <property type="protein sequence ID" value="VAX12579.1"/>
    <property type="molecule type" value="Genomic_DNA"/>
</dbReference>
<evidence type="ECO:0000256" key="1">
    <source>
        <dbReference type="ARBA" id="ARBA00001974"/>
    </source>
</evidence>
<dbReference type="Gene3D" id="3.50.50.60">
    <property type="entry name" value="FAD/NAD(P)-binding domain"/>
    <property type="match status" value="2"/>
</dbReference>
<dbReference type="PANTHER" id="PTHR22912:SF151">
    <property type="entry name" value="DIHYDROLIPOYL DEHYDROGENASE, MITOCHONDRIAL"/>
    <property type="match status" value="1"/>
</dbReference>
<dbReference type="InterPro" id="IPR004099">
    <property type="entry name" value="Pyr_nucl-diS_OxRdtase_dimer"/>
</dbReference>
<gene>
    <name evidence="11" type="ORF">MNBD_GAMMA24-1020</name>
</gene>
<dbReference type="GO" id="GO:0006103">
    <property type="term" value="P:2-oxoglutarate metabolic process"/>
    <property type="evidence" value="ECO:0007669"/>
    <property type="project" value="TreeGrafter"/>
</dbReference>
<dbReference type="EC" id="1.8.1.4" evidence="11"/>
<evidence type="ECO:0000256" key="3">
    <source>
        <dbReference type="ARBA" id="ARBA00022630"/>
    </source>
</evidence>
<evidence type="ECO:0000259" key="10">
    <source>
        <dbReference type="Pfam" id="PF07992"/>
    </source>
</evidence>
<dbReference type="InterPro" id="IPR036188">
    <property type="entry name" value="FAD/NAD-bd_sf"/>
</dbReference>
<evidence type="ECO:0000256" key="2">
    <source>
        <dbReference type="ARBA" id="ARBA00007532"/>
    </source>
</evidence>
<dbReference type="InterPro" id="IPR016156">
    <property type="entry name" value="FAD/NAD-linked_Rdtase_dimer_sf"/>
</dbReference>
<keyword evidence="8" id="KW-0676">Redox-active center</keyword>
<evidence type="ECO:0000256" key="5">
    <source>
        <dbReference type="ARBA" id="ARBA00023002"/>
    </source>
</evidence>
<keyword evidence="3" id="KW-0285">Flavoprotein</keyword>
<dbReference type="SUPFAM" id="SSF51905">
    <property type="entry name" value="FAD/NAD(P)-binding domain"/>
    <property type="match status" value="1"/>
</dbReference>
<comment type="similarity">
    <text evidence="2">Belongs to the class-I pyridine nucleotide-disulfide oxidoreductase family.</text>
</comment>
<keyword evidence="5 11" id="KW-0560">Oxidoreductase</keyword>
<dbReference type="AlphaFoldDB" id="A0A3B1B2K5"/>
<keyword evidence="6" id="KW-0520">NAD</keyword>
<evidence type="ECO:0000256" key="4">
    <source>
        <dbReference type="ARBA" id="ARBA00022827"/>
    </source>
</evidence>
<dbReference type="InterPro" id="IPR001100">
    <property type="entry name" value="Pyr_nuc-diS_OxRdtase"/>
</dbReference>
<dbReference type="PROSITE" id="PS00076">
    <property type="entry name" value="PYRIDINE_REDOX_1"/>
    <property type="match status" value="1"/>
</dbReference>
<dbReference type="PRINTS" id="PR00368">
    <property type="entry name" value="FADPNR"/>
</dbReference>
<proteinExistence type="inferred from homology"/>
<evidence type="ECO:0000256" key="8">
    <source>
        <dbReference type="ARBA" id="ARBA00023284"/>
    </source>
</evidence>
<feature type="domain" description="FAD/NAD(P)-binding" evidence="10">
    <location>
        <begin position="6"/>
        <end position="330"/>
    </location>
</feature>
<dbReference type="InterPro" id="IPR023753">
    <property type="entry name" value="FAD/NAD-binding_dom"/>
</dbReference>
<dbReference type="SUPFAM" id="SSF55424">
    <property type="entry name" value="FAD/NAD-linked reductases, dimerisation (C-terminal) domain"/>
    <property type="match status" value="1"/>
</dbReference>
<comment type="cofactor">
    <cofactor evidence="1">
        <name>FAD</name>
        <dbReference type="ChEBI" id="CHEBI:57692"/>
    </cofactor>
</comment>
<keyword evidence="7" id="KW-1015">Disulfide bond</keyword>
<dbReference type="InterPro" id="IPR050151">
    <property type="entry name" value="Class-I_Pyr_Nuc-Dis_Oxidored"/>
</dbReference>
<dbReference type="GO" id="GO:0004148">
    <property type="term" value="F:dihydrolipoyl dehydrogenase (NADH) activity"/>
    <property type="evidence" value="ECO:0007669"/>
    <property type="project" value="UniProtKB-EC"/>
</dbReference>
<dbReference type="InterPro" id="IPR012999">
    <property type="entry name" value="Pyr_OxRdtase_I_AS"/>
</dbReference>
<dbReference type="PIRSF" id="PIRSF000350">
    <property type="entry name" value="Mercury_reductase_MerA"/>
    <property type="match status" value="1"/>
</dbReference>
<dbReference type="GO" id="GO:0050660">
    <property type="term" value="F:flavin adenine dinucleotide binding"/>
    <property type="evidence" value="ECO:0007669"/>
    <property type="project" value="TreeGrafter"/>
</dbReference>
<protein>
    <submittedName>
        <fullName evidence="11">Dihydrolipoamide dehydrogenase</fullName>
        <ecNumber evidence="11">1.8.1.4</ecNumber>
    </submittedName>
</protein>
<organism evidence="11">
    <name type="scientific">hydrothermal vent metagenome</name>
    <dbReference type="NCBI Taxonomy" id="652676"/>
    <lineage>
        <taxon>unclassified sequences</taxon>
        <taxon>metagenomes</taxon>
        <taxon>ecological metagenomes</taxon>
    </lineage>
</organism>
<dbReference type="PRINTS" id="PR00411">
    <property type="entry name" value="PNDRDTASEI"/>
</dbReference>
<dbReference type="Gene3D" id="3.30.390.30">
    <property type="match status" value="1"/>
</dbReference>
<evidence type="ECO:0000256" key="7">
    <source>
        <dbReference type="ARBA" id="ARBA00023157"/>
    </source>
</evidence>
<evidence type="ECO:0000313" key="11">
    <source>
        <dbReference type="EMBL" id="VAX12579.1"/>
    </source>
</evidence>
<dbReference type="Pfam" id="PF07992">
    <property type="entry name" value="Pyr_redox_2"/>
    <property type="match status" value="1"/>
</dbReference>
<feature type="domain" description="Pyridine nucleotide-disulphide oxidoreductase dimerisation" evidence="9">
    <location>
        <begin position="352"/>
        <end position="458"/>
    </location>
</feature>
<evidence type="ECO:0000256" key="6">
    <source>
        <dbReference type="ARBA" id="ARBA00023027"/>
    </source>
</evidence>